<proteinExistence type="inferred from homology"/>
<reference evidence="12 13" key="1">
    <citation type="submission" date="2022-05" db="EMBL/GenBank/DDBJ databases">
        <authorList>
            <consortium name="Genoscope - CEA"/>
            <person name="William W."/>
        </authorList>
    </citation>
    <scope>NUCLEOTIDE SEQUENCE [LARGE SCALE GENOMIC DNA]</scope>
</reference>
<dbReference type="Gene3D" id="1.20.1070.10">
    <property type="entry name" value="Rhodopsin 7-helix transmembrane proteins"/>
    <property type="match status" value="1"/>
</dbReference>
<dbReference type="PRINTS" id="PR00237">
    <property type="entry name" value="GPCRRHODOPSN"/>
</dbReference>
<evidence type="ECO:0000313" key="13">
    <source>
        <dbReference type="Proteomes" id="UP001159427"/>
    </source>
</evidence>
<sequence>LNCVVNSLTGDKPVEFSIFANSVLVAFIVIHATTCPITILLNLLVMIAVKTKARLQRKSNIALACLASTDLMVGLVAQPLLIAVMANLLKGDTTTGVCSLQIAVKFFANFFCFASFIHLFLITMDRCIAITYPFIYIQTVTKARVLIGSALAWTLTVIIHIVFFIDDGLFESIISVLGTALIVIILICNAIVYSEARRHEKQIASQQVDAATRENFLSQKRAFKLTLTIIALVIISYLPTVSFRKLREPLKDIVNLDKLWAIHVAVSTLVILNSLVNPLVYYLRVREFRVALIELLMRKNHNEAEEFEEKIFWIKLRGQP</sequence>
<gene>
    <name evidence="12" type="ORF">PEVE_00030445</name>
</gene>
<keyword evidence="4 10" id="KW-1133">Transmembrane helix</keyword>
<evidence type="ECO:0000259" key="11">
    <source>
        <dbReference type="PROSITE" id="PS50262"/>
    </source>
</evidence>
<accession>A0ABN8MIG6</accession>
<evidence type="ECO:0000256" key="2">
    <source>
        <dbReference type="ARBA" id="ARBA00022475"/>
    </source>
</evidence>
<dbReference type="InterPro" id="IPR017452">
    <property type="entry name" value="GPCR_Rhodpsn_7TM"/>
</dbReference>
<feature type="transmembrane region" description="Helical" evidence="10">
    <location>
        <begin position="23"/>
        <end position="49"/>
    </location>
</feature>
<keyword evidence="2" id="KW-1003">Cell membrane</keyword>
<feature type="transmembrane region" description="Helical" evidence="10">
    <location>
        <begin position="61"/>
        <end position="86"/>
    </location>
</feature>
<organism evidence="12 13">
    <name type="scientific">Porites evermanni</name>
    <dbReference type="NCBI Taxonomy" id="104178"/>
    <lineage>
        <taxon>Eukaryota</taxon>
        <taxon>Metazoa</taxon>
        <taxon>Cnidaria</taxon>
        <taxon>Anthozoa</taxon>
        <taxon>Hexacorallia</taxon>
        <taxon>Scleractinia</taxon>
        <taxon>Fungiina</taxon>
        <taxon>Poritidae</taxon>
        <taxon>Porites</taxon>
    </lineage>
</organism>
<dbReference type="PROSITE" id="PS50262">
    <property type="entry name" value="G_PROTEIN_RECEP_F1_2"/>
    <property type="match status" value="1"/>
</dbReference>
<evidence type="ECO:0000256" key="10">
    <source>
        <dbReference type="SAM" id="Phobius"/>
    </source>
</evidence>
<dbReference type="Proteomes" id="UP001159427">
    <property type="component" value="Unassembled WGS sequence"/>
</dbReference>
<evidence type="ECO:0000256" key="4">
    <source>
        <dbReference type="ARBA" id="ARBA00022989"/>
    </source>
</evidence>
<dbReference type="PROSITE" id="PS00237">
    <property type="entry name" value="G_PROTEIN_RECEP_F1_1"/>
    <property type="match status" value="1"/>
</dbReference>
<feature type="transmembrane region" description="Helical" evidence="10">
    <location>
        <begin position="172"/>
        <end position="193"/>
    </location>
</feature>
<evidence type="ECO:0000256" key="6">
    <source>
        <dbReference type="ARBA" id="ARBA00023136"/>
    </source>
</evidence>
<feature type="transmembrane region" description="Helical" evidence="10">
    <location>
        <begin position="260"/>
        <end position="283"/>
    </location>
</feature>
<dbReference type="InterPro" id="IPR000276">
    <property type="entry name" value="GPCR_Rhodpsn"/>
</dbReference>
<dbReference type="InterPro" id="IPR050569">
    <property type="entry name" value="TAAR"/>
</dbReference>
<evidence type="ECO:0000256" key="7">
    <source>
        <dbReference type="ARBA" id="ARBA00023170"/>
    </source>
</evidence>
<feature type="domain" description="G-protein coupled receptors family 1 profile" evidence="11">
    <location>
        <begin position="41"/>
        <end position="281"/>
    </location>
</feature>
<dbReference type="SMART" id="SM01381">
    <property type="entry name" value="7TM_GPCR_Srsx"/>
    <property type="match status" value="1"/>
</dbReference>
<keyword evidence="3 9" id="KW-0812">Transmembrane</keyword>
<evidence type="ECO:0000256" key="9">
    <source>
        <dbReference type="RuleBase" id="RU000688"/>
    </source>
</evidence>
<evidence type="ECO:0000313" key="12">
    <source>
        <dbReference type="EMBL" id="CAH3026994.1"/>
    </source>
</evidence>
<keyword evidence="7 9" id="KW-0675">Receptor</keyword>
<dbReference type="PANTHER" id="PTHR24249">
    <property type="entry name" value="HISTAMINE RECEPTOR-RELATED G-PROTEIN COUPLED RECEPTOR"/>
    <property type="match status" value="1"/>
</dbReference>
<keyword evidence="13" id="KW-1185">Reference proteome</keyword>
<keyword evidence="8 9" id="KW-0807">Transducer</keyword>
<evidence type="ECO:0000256" key="1">
    <source>
        <dbReference type="ARBA" id="ARBA00004651"/>
    </source>
</evidence>
<keyword evidence="6 10" id="KW-0472">Membrane</keyword>
<evidence type="ECO:0000256" key="5">
    <source>
        <dbReference type="ARBA" id="ARBA00023040"/>
    </source>
</evidence>
<name>A0ABN8MIG6_9CNID</name>
<feature type="transmembrane region" description="Helical" evidence="10">
    <location>
        <begin position="145"/>
        <end position="166"/>
    </location>
</feature>
<feature type="transmembrane region" description="Helical" evidence="10">
    <location>
        <begin position="106"/>
        <end position="124"/>
    </location>
</feature>
<evidence type="ECO:0000256" key="3">
    <source>
        <dbReference type="ARBA" id="ARBA00022692"/>
    </source>
</evidence>
<comment type="caution">
    <text evidence="12">The sequence shown here is derived from an EMBL/GenBank/DDBJ whole genome shotgun (WGS) entry which is preliminary data.</text>
</comment>
<comment type="subcellular location">
    <subcellularLocation>
        <location evidence="1">Cell membrane</location>
        <topology evidence="1">Multi-pass membrane protein</topology>
    </subcellularLocation>
</comment>
<protein>
    <recommendedName>
        <fullName evidence="11">G-protein coupled receptors family 1 profile domain-containing protein</fullName>
    </recommendedName>
</protein>
<evidence type="ECO:0000256" key="8">
    <source>
        <dbReference type="ARBA" id="ARBA00023224"/>
    </source>
</evidence>
<feature type="transmembrane region" description="Helical" evidence="10">
    <location>
        <begin position="222"/>
        <end position="240"/>
    </location>
</feature>
<feature type="non-terminal residue" evidence="12">
    <location>
        <position position="1"/>
    </location>
</feature>
<keyword evidence="5 9" id="KW-0297">G-protein coupled receptor</keyword>
<dbReference type="EMBL" id="CALNXI010000430">
    <property type="protein sequence ID" value="CAH3026994.1"/>
    <property type="molecule type" value="Genomic_DNA"/>
</dbReference>
<comment type="similarity">
    <text evidence="9">Belongs to the G-protein coupled receptor 1 family.</text>
</comment>
<dbReference type="Pfam" id="PF00001">
    <property type="entry name" value="7tm_1"/>
    <property type="match status" value="2"/>
</dbReference>
<dbReference type="PANTHER" id="PTHR24249:SF421">
    <property type="entry name" value="G-PROTEIN COUPLED RECEPTORS FAMILY 1 PROFILE DOMAIN-CONTAINING PROTEIN"/>
    <property type="match status" value="1"/>
</dbReference>
<dbReference type="CDD" id="cd00637">
    <property type="entry name" value="7tm_classA_rhodopsin-like"/>
    <property type="match status" value="1"/>
</dbReference>
<dbReference type="SUPFAM" id="SSF81321">
    <property type="entry name" value="Family A G protein-coupled receptor-like"/>
    <property type="match status" value="1"/>
</dbReference>